<dbReference type="SMART" id="SM00493">
    <property type="entry name" value="TOPRIM"/>
    <property type="match status" value="1"/>
</dbReference>
<evidence type="ECO:0000259" key="3">
    <source>
        <dbReference type="SMART" id="SM00493"/>
    </source>
</evidence>
<dbReference type="Proteomes" id="UP000248918">
    <property type="component" value="Unassembled WGS sequence"/>
</dbReference>
<dbReference type="RefSeq" id="WP_111930600.1">
    <property type="nucleotide sequence ID" value="NZ_CADFFP010000005.1"/>
</dbReference>
<dbReference type="SMART" id="SM00382">
    <property type="entry name" value="AAA"/>
    <property type="match status" value="1"/>
</dbReference>
<keyword evidence="4" id="KW-0547">Nucleotide-binding</keyword>
<dbReference type="GO" id="GO:0016817">
    <property type="term" value="F:hydrolase activity, acting on acid anhydrides"/>
    <property type="evidence" value="ECO:0007669"/>
    <property type="project" value="InterPro"/>
</dbReference>
<sequence>MSAYVEEDRIRAALSHVPADARDTWVQMGMAVKAELGDGGFDLWDEWSKTGGTYSEADAKAVWRSFKAGGITIATLFKEAITHGYTENEPLKPIDPVERTRRRDAREQEAKAAAEQHERTQAEAADKARDLWDKAGQVRADHAYIRSKKIKPYGAKQLREQIVVRIQDVDGAHHSAQYIQADGSKTFQTGGRISGCFAAVTAGVKPNASTPLLIAEGFATACSLHEATGFPVAAAMNAGNLLNVAKAWRAKYPQIRIVICADDDTETAGNPGMTKALEAARAVGASLAVPDFGPDRPDRSSDFNDLHALGGLDALRRCIDAATVPAGLAKPLAKVRPTALLTRASDIVPEPIRWLWPDWLPEGKLTLLAGSPGTGKTTLALALSATVSRGGKWPDGTVCNRAGDVLIWSGEDNPADTIAPRLMAAGADMHRIHIVTGRTDENGEIQPFDPSCDIPLLGERLAEMGGAAMLIVDPIVSAVSGDAHRVNDVRRNLQALVDMAAGYRCAVLGISHFAKGTKGSSPAERVIGSQAFVALARMVLVAGKDEAAERRILARAKSNIAPDDGGVSYTLEMADAGGIQASRVVWGEMIDGSAREILGDVEQQDDEAKSERVAAAEFLESLLSDGPLSSKQIRKDADEAGYAWRTMHRAADTLGVEKRKIGMKEGWQWALPKMPSSECATEVATLYTLAPSGSRGTFRNHAGLRAVDFGSRAEDANTDGVTSSGISSESEAGETEDGI</sequence>
<dbReference type="CDD" id="cd01029">
    <property type="entry name" value="TOPRIM_primases"/>
    <property type="match status" value="1"/>
</dbReference>
<protein>
    <submittedName>
        <fullName evidence="4">Putative DNA primase/helicase</fullName>
    </submittedName>
</protein>
<dbReference type="Pfam" id="PF08707">
    <property type="entry name" value="PriCT_2"/>
    <property type="match status" value="1"/>
</dbReference>
<feature type="region of interest" description="Disordered" evidence="1">
    <location>
        <begin position="87"/>
        <end position="127"/>
    </location>
</feature>
<dbReference type="Pfam" id="PF13362">
    <property type="entry name" value="Toprim_3"/>
    <property type="match status" value="1"/>
</dbReference>
<evidence type="ECO:0000256" key="1">
    <source>
        <dbReference type="SAM" id="MobiDB-lite"/>
    </source>
</evidence>
<dbReference type="InterPro" id="IPR034154">
    <property type="entry name" value="TOPRIM_DnaG/twinkle"/>
</dbReference>
<feature type="domain" description="Toprim" evidence="3">
    <location>
        <begin position="210"/>
        <end position="288"/>
    </location>
</feature>
<dbReference type="Gene3D" id="3.40.50.300">
    <property type="entry name" value="P-loop containing nucleotide triphosphate hydrolases"/>
    <property type="match status" value="1"/>
</dbReference>
<keyword evidence="4" id="KW-0067">ATP-binding</keyword>
<reference evidence="4 5" key="1">
    <citation type="submission" date="2018-06" db="EMBL/GenBank/DDBJ databases">
        <title>Genomic Encyclopedia of Type Strains, Phase III (KMG-III): the genomes of soil and plant-associated and newly described type strains.</title>
        <authorList>
            <person name="Whitman W."/>
        </authorList>
    </citation>
    <scope>NUCLEOTIDE SEQUENCE [LARGE SCALE GENOMIC DNA]</scope>
    <source>
        <strain evidence="4 5">LMG 23644</strain>
    </source>
</reference>
<comment type="caution">
    <text evidence="4">The sequence shown here is derived from an EMBL/GenBank/DDBJ whole genome shotgun (WGS) entry which is preliminary data.</text>
</comment>
<keyword evidence="4" id="KW-0347">Helicase</keyword>
<name>A0A329CNC4_9BURK</name>
<dbReference type="InterPro" id="IPR014819">
    <property type="entry name" value="PriCT_2"/>
</dbReference>
<gene>
    <name evidence="4" type="ORF">BX591_104190</name>
</gene>
<feature type="compositionally biased region" description="Basic and acidic residues" evidence="1">
    <location>
        <begin position="89"/>
        <end position="127"/>
    </location>
</feature>
<dbReference type="InterPro" id="IPR006171">
    <property type="entry name" value="TOPRIM_dom"/>
</dbReference>
<evidence type="ECO:0000313" key="5">
    <source>
        <dbReference type="Proteomes" id="UP000248918"/>
    </source>
</evidence>
<feature type="region of interest" description="Disordered" evidence="1">
    <location>
        <begin position="710"/>
        <end position="739"/>
    </location>
</feature>
<dbReference type="GO" id="GO:0004386">
    <property type="term" value="F:helicase activity"/>
    <property type="evidence" value="ECO:0007669"/>
    <property type="project" value="UniProtKB-KW"/>
</dbReference>
<feature type="domain" description="AAA+ ATPase" evidence="2">
    <location>
        <begin position="362"/>
        <end position="537"/>
    </location>
</feature>
<dbReference type="EMBL" id="QLTK01000004">
    <property type="protein sequence ID" value="RAS35860.1"/>
    <property type="molecule type" value="Genomic_DNA"/>
</dbReference>
<evidence type="ECO:0000259" key="2">
    <source>
        <dbReference type="SMART" id="SM00382"/>
    </source>
</evidence>
<dbReference type="OrthoDB" id="8905164at2"/>
<evidence type="ECO:0000313" key="4">
    <source>
        <dbReference type="EMBL" id="RAS35860.1"/>
    </source>
</evidence>
<dbReference type="InterPro" id="IPR027417">
    <property type="entry name" value="P-loop_NTPase"/>
</dbReference>
<keyword evidence="4" id="KW-0378">Hydrolase</keyword>
<dbReference type="AlphaFoldDB" id="A0A329CNC4"/>
<dbReference type="SUPFAM" id="SSF52540">
    <property type="entry name" value="P-loop containing nucleoside triphosphate hydrolases"/>
    <property type="match status" value="1"/>
</dbReference>
<dbReference type="Pfam" id="PF13481">
    <property type="entry name" value="AAA_25"/>
    <property type="match status" value="1"/>
</dbReference>
<accession>A0A329CNC4</accession>
<proteinExistence type="predicted"/>
<dbReference type="InterPro" id="IPR003593">
    <property type="entry name" value="AAA+_ATPase"/>
</dbReference>
<organism evidence="4 5">
    <name type="scientific">Paraburkholderia bryophila</name>
    <dbReference type="NCBI Taxonomy" id="420952"/>
    <lineage>
        <taxon>Bacteria</taxon>
        <taxon>Pseudomonadati</taxon>
        <taxon>Pseudomonadota</taxon>
        <taxon>Betaproteobacteria</taxon>
        <taxon>Burkholderiales</taxon>
        <taxon>Burkholderiaceae</taxon>
        <taxon>Paraburkholderia</taxon>
    </lineage>
</organism>